<dbReference type="HOGENOM" id="CLU_2998991_0_0_1"/>
<name>T1INX8_STRMM</name>
<evidence type="ECO:0000313" key="2">
    <source>
        <dbReference type="Proteomes" id="UP000014500"/>
    </source>
</evidence>
<protein>
    <submittedName>
        <fullName evidence="1">Uncharacterized protein</fullName>
    </submittedName>
</protein>
<dbReference type="Proteomes" id="UP000014500">
    <property type="component" value="Unassembled WGS sequence"/>
</dbReference>
<dbReference type="AlphaFoldDB" id="T1INX8"/>
<dbReference type="EMBL" id="JH431228">
    <property type="status" value="NOT_ANNOTATED_CDS"/>
    <property type="molecule type" value="Genomic_DNA"/>
</dbReference>
<organism evidence="1 2">
    <name type="scientific">Strigamia maritima</name>
    <name type="common">European centipede</name>
    <name type="synonym">Geophilus maritimus</name>
    <dbReference type="NCBI Taxonomy" id="126957"/>
    <lineage>
        <taxon>Eukaryota</taxon>
        <taxon>Metazoa</taxon>
        <taxon>Ecdysozoa</taxon>
        <taxon>Arthropoda</taxon>
        <taxon>Myriapoda</taxon>
        <taxon>Chilopoda</taxon>
        <taxon>Pleurostigmophora</taxon>
        <taxon>Geophilomorpha</taxon>
        <taxon>Linotaeniidae</taxon>
        <taxon>Strigamia</taxon>
    </lineage>
</organism>
<reference evidence="1" key="2">
    <citation type="submission" date="2015-02" db="UniProtKB">
        <authorList>
            <consortium name="EnsemblMetazoa"/>
        </authorList>
    </citation>
    <scope>IDENTIFICATION</scope>
</reference>
<dbReference type="EnsemblMetazoa" id="SMAR002717-RA">
    <property type="protein sequence ID" value="SMAR002717-PA"/>
    <property type="gene ID" value="SMAR002717"/>
</dbReference>
<evidence type="ECO:0000313" key="1">
    <source>
        <dbReference type="EnsemblMetazoa" id="SMAR002717-PA"/>
    </source>
</evidence>
<accession>T1INX8</accession>
<sequence length="57" mass="6836">MLHMHLHWNLHWKLHWNLHTIHTNMAAIINKQAVLEQGSRFFLASTSFLPAFFLQQK</sequence>
<proteinExistence type="predicted"/>
<reference evidence="2" key="1">
    <citation type="submission" date="2011-05" db="EMBL/GenBank/DDBJ databases">
        <authorList>
            <person name="Richards S.R."/>
            <person name="Qu J."/>
            <person name="Jiang H."/>
            <person name="Jhangiani S.N."/>
            <person name="Agravi P."/>
            <person name="Goodspeed R."/>
            <person name="Gross S."/>
            <person name="Mandapat C."/>
            <person name="Jackson L."/>
            <person name="Mathew T."/>
            <person name="Pu L."/>
            <person name="Thornton R."/>
            <person name="Saada N."/>
            <person name="Wilczek-Boney K.B."/>
            <person name="Lee S."/>
            <person name="Kovar C."/>
            <person name="Wu Y."/>
            <person name="Scherer S.E."/>
            <person name="Worley K.C."/>
            <person name="Muzny D.M."/>
            <person name="Gibbs R."/>
        </authorList>
    </citation>
    <scope>NUCLEOTIDE SEQUENCE</scope>
    <source>
        <strain evidence="2">Brora</strain>
    </source>
</reference>
<keyword evidence="2" id="KW-1185">Reference proteome</keyword>